<dbReference type="GO" id="GO:0031012">
    <property type="term" value="C:extracellular matrix"/>
    <property type="evidence" value="ECO:0007669"/>
    <property type="project" value="TreeGrafter"/>
</dbReference>
<dbReference type="Pfam" id="PF00078">
    <property type="entry name" value="RVT_1"/>
    <property type="match status" value="1"/>
</dbReference>
<feature type="domain" description="Reverse transcriptase" evidence="2">
    <location>
        <begin position="973"/>
        <end position="1200"/>
    </location>
</feature>
<organism evidence="3 4">
    <name type="scientific">Amphibalanus amphitrite</name>
    <name type="common">Striped barnacle</name>
    <name type="synonym">Balanus amphitrite</name>
    <dbReference type="NCBI Taxonomy" id="1232801"/>
    <lineage>
        <taxon>Eukaryota</taxon>
        <taxon>Metazoa</taxon>
        <taxon>Ecdysozoa</taxon>
        <taxon>Arthropoda</taxon>
        <taxon>Crustacea</taxon>
        <taxon>Multicrustacea</taxon>
        <taxon>Cirripedia</taxon>
        <taxon>Thoracica</taxon>
        <taxon>Thoracicalcarea</taxon>
        <taxon>Balanomorpha</taxon>
        <taxon>Balanoidea</taxon>
        <taxon>Balanidae</taxon>
        <taxon>Amphibalaninae</taxon>
        <taxon>Amphibalanus</taxon>
    </lineage>
</organism>
<feature type="region of interest" description="Disordered" evidence="1">
    <location>
        <begin position="511"/>
        <end position="627"/>
    </location>
</feature>
<comment type="caution">
    <text evidence="3">The sequence shown here is derived from an EMBL/GenBank/DDBJ whole genome shotgun (WGS) entry which is preliminary data.</text>
</comment>
<gene>
    <name evidence="3" type="primary">pol_54</name>
    <name evidence="3" type="ORF">FJT64_018092</name>
</gene>
<dbReference type="SUPFAM" id="SSF56219">
    <property type="entry name" value="DNase I-like"/>
    <property type="match status" value="2"/>
</dbReference>
<proteinExistence type="predicted"/>
<dbReference type="InterPro" id="IPR000477">
    <property type="entry name" value="RT_dom"/>
</dbReference>
<evidence type="ECO:0000259" key="2">
    <source>
        <dbReference type="PROSITE" id="PS50878"/>
    </source>
</evidence>
<dbReference type="GO" id="GO:0061343">
    <property type="term" value="P:cell adhesion involved in heart morphogenesis"/>
    <property type="evidence" value="ECO:0007669"/>
    <property type="project" value="TreeGrafter"/>
</dbReference>
<sequence length="1200" mass="134273">MKVTDDIHQSTNMVKKDVLRTDRQLPFFAGGDGNSNVVSLFNILTTPDDDTTEACGIRILNSDRHLNIINIYRPPIRNTEEDEREDRFDPRALPVDDTTLLVGDVNAHHPLWDAQCEAADRVGQRIADWMDEAGWLPLNSGEHAHSSYRSGSSTAPDLTACSASLARRASWRLGPDLGSDHLPMVVSVRTTPGGTRRIRKTKPAFHKADWVAFREECEAALSEPPAPRCTAQSLATRFTEVLQRASRRHIPSGARADPKPWALDPELQLAIAERREARQQLRQDDPASRERWIAAKRRAAEVEQRVSRTHFREFVETTLNKPASLGRVSKIPQKWEGASDDHRPGEAMTHNGRLLASDKEKATAFIQTYAHVSRQVRAPKLDKEAKHKWTHNRPSSCRECHGRRCNSCSEFTPEELQRQLQKLHLKKAPGPDGIANEHLRHLGPTAQRALLDLINASWRESSVPHEWKNANIIPIPKSGKDKRMVQMQPDLLRCLVSLLALRLLLLAATPAPAPRARTRSRPGGARTEESASSDELLVRVADACPSRTPPARPSRPPPAARSTDPVRDRDPGPGSRQPSVRGAPARPRAVNVTGPTDGRVRDRGAPSRTRRGVRSRKRGSRGGWKWMTQPRPNQLYVAAINVQSLKPHLLELRQEIDRHGYDVISLSETWLKQATPSRLVPVPGYQLIRRDRPDGRGYGGVAVLVRDALEVTVIDSPERPTEGSRLESLWVRIRAGGRKVMLCSLYRPPVQTAARVTADLDELERQVQHVLTRHSGLIILTGDMNINLADNNSSASNKFRELLSTYSLQQHIRGPTYEPSGSTIDVICSNSGTVRSGTLHCDFSPHRWSRVIVTVPDYRPAQCSLSARCWRKLDVAEAGRLLRCADWSTVFRCANPEKQWDFFLRVTLPIIDRLVPVKRFKVRNPTAPPVSESTKELMAQRRAALTHGDRHTYKELNRRVKSAIRSDTREDLRRRIQTSGRSSMWRTIQPVISSKQPSRPAPAADADAMNQYFASIGTQTARQVDSSGPELPVRLPRVSTGRTAHSTDTALLTMTDRILEAMDNRQVALLCLLDKSKAFDVIPHNRLLNKLSLYNVDVRWFQSYLSDHYQQVLITGTLAGVRTLSQPLLNPIGTFQGSALGPLLYSIYAADMPLYLDVDTVHDKCLVQYADDVQLAVFGKPRDSGALVRSLEQNLSALSL</sequence>
<dbReference type="GO" id="GO:0007508">
    <property type="term" value="P:larval heart development"/>
    <property type="evidence" value="ECO:0007669"/>
    <property type="project" value="TreeGrafter"/>
</dbReference>
<keyword evidence="3" id="KW-0808">Transferase</keyword>
<dbReference type="Pfam" id="PF14529">
    <property type="entry name" value="Exo_endo_phos_2"/>
    <property type="match status" value="1"/>
</dbReference>
<dbReference type="PANTHER" id="PTHR33395">
    <property type="entry name" value="TRANSCRIPTASE, PUTATIVE-RELATED-RELATED"/>
    <property type="match status" value="1"/>
</dbReference>
<feature type="compositionally biased region" description="Pro residues" evidence="1">
    <location>
        <begin position="547"/>
        <end position="559"/>
    </location>
</feature>
<dbReference type="PROSITE" id="PS50878">
    <property type="entry name" value="RT_POL"/>
    <property type="match status" value="1"/>
</dbReference>
<dbReference type="InterPro" id="IPR005135">
    <property type="entry name" value="Endo/exonuclease/phosphatase"/>
</dbReference>
<dbReference type="Proteomes" id="UP000440578">
    <property type="component" value="Unassembled WGS sequence"/>
</dbReference>
<dbReference type="AlphaFoldDB" id="A0A6A4WW08"/>
<protein>
    <submittedName>
        <fullName evidence="3">RNA-directed DNA polymerase from mobile element jockey</fullName>
    </submittedName>
</protein>
<dbReference type="OrthoDB" id="10264062at2759"/>
<evidence type="ECO:0000313" key="4">
    <source>
        <dbReference type="Proteomes" id="UP000440578"/>
    </source>
</evidence>
<evidence type="ECO:0000256" key="1">
    <source>
        <dbReference type="SAM" id="MobiDB-lite"/>
    </source>
</evidence>
<keyword evidence="3" id="KW-0548">Nucleotidyltransferase</keyword>
<evidence type="ECO:0000313" key="3">
    <source>
        <dbReference type="EMBL" id="KAF0311055.1"/>
    </source>
</evidence>
<dbReference type="Gene3D" id="3.60.10.10">
    <property type="entry name" value="Endonuclease/exonuclease/phosphatase"/>
    <property type="match status" value="2"/>
</dbReference>
<name>A0A6A4WW08_AMPAM</name>
<accession>A0A6A4WW08</accession>
<keyword evidence="4" id="KW-1185">Reference proteome</keyword>
<feature type="compositionally biased region" description="Basic residues" evidence="1">
    <location>
        <begin position="608"/>
        <end position="620"/>
    </location>
</feature>
<feature type="region of interest" description="Disordered" evidence="1">
    <location>
        <begin position="1021"/>
        <end position="1042"/>
    </location>
</feature>
<dbReference type="GO" id="GO:0003964">
    <property type="term" value="F:RNA-directed DNA polymerase activity"/>
    <property type="evidence" value="ECO:0007669"/>
    <property type="project" value="UniProtKB-KW"/>
</dbReference>
<dbReference type="Pfam" id="PF03372">
    <property type="entry name" value="Exo_endo_phos"/>
    <property type="match status" value="1"/>
</dbReference>
<dbReference type="InterPro" id="IPR036691">
    <property type="entry name" value="Endo/exonu/phosph_ase_sf"/>
</dbReference>
<dbReference type="PANTHER" id="PTHR33395:SF22">
    <property type="entry name" value="REVERSE TRANSCRIPTASE DOMAIN-CONTAINING PROTEIN"/>
    <property type="match status" value="1"/>
</dbReference>
<keyword evidence="3" id="KW-0695">RNA-directed DNA polymerase</keyword>
<dbReference type="EMBL" id="VIIS01000268">
    <property type="protein sequence ID" value="KAF0311055.1"/>
    <property type="molecule type" value="Genomic_DNA"/>
</dbReference>
<reference evidence="3 4" key="1">
    <citation type="submission" date="2019-07" db="EMBL/GenBank/DDBJ databases">
        <title>Draft genome assembly of a fouling barnacle, Amphibalanus amphitrite (Darwin, 1854): The first reference genome for Thecostraca.</title>
        <authorList>
            <person name="Kim W."/>
        </authorList>
    </citation>
    <scope>NUCLEOTIDE SEQUENCE [LARGE SCALE GENOMIC DNA]</scope>
    <source>
        <strain evidence="3">SNU_AA5</strain>
        <tissue evidence="3">Soma without cirri and trophi</tissue>
    </source>
</reference>